<evidence type="ECO:0000259" key="10">
    <source>
        <dbReference type="Pfam" id="PF07885"/>
    </source>
</evidence>
<name>A0A0Q2LVG9_MYCGO</name>
<accession>A0A0Q2LVG9</accession>
<feature type="coiled-coil region" evidence="8">
    <location>
        <begin position="214"/>
        <end position="241"/>
    </location>
</feature>
<dbReference type="PANTHER" id="PTHR11537:SF254">
    <property type="entry name" value="POTASSIUM VOLTAGE-GATED CHANNEL PROTEIN SHAB"/>
    <property type="match status" value="1"/>
</dbReference>
<evidence type="ECO:0000256" key="6">
    <source>
        <dbReference type="ARBA" id="ARBA00023136"/>
    </source>
</evidence>
<keyword evidence="4 9" id="KW-1133">Transmembrane helix</keyword>
<dbReference type="InterPro" id="IPR027359">
    <property type="entry name" value="Volt_channel_dom_sf"/>
</dbReference>
<feature type="transmembrane region" description="Helical" evidence="9">
    <location>
        <begin position="16"/>
        <end position="35"/>
    </location>
</feature>
<dbReference type="GO" id="GO:0001508">
    <property type="term" value="P:action potential"/>
    <property type="evidence" value="ECO:0007669"/>
    <property type="project" value="TreeGrafter"/>
</dbReference>
<evidence type="ECO:0000313" key="12">
    <source>
        <dbReference type="Proteomes" id="UP000051677"/>
    </source>
</evidence>
<sequence length="252" mass="27944">MHSLSKEQLWRQRTEWPLAVVAVAFLIMYSVQILARPHGSEARILWFLCWVAWAMFVGDYFARLVLADNRREWFLLHIVDLLIVLLPFLRPLRMVRLIVLLGVLQKAVGHAVRGQILIYTISGVLLLVYTGALAVLDAERQQVGTTINSFGKAVWWAITTVTTVGYGNLYPLTVTGRVVAVLLMMGGITLIGVVTGSLASWIVQRVSETDTANQVATAAQIDELRGEIRELAEQLRVTRAESGAQAAHTAGR</sequence>
<keyword evidence="6 9" id="KW-0472">Membrane</keyword>
<organism evidence="11 12">
    <name type="scientific">Mycobacterium gordonae</name>
    <dbReference type="NCBI Taxonomy" id="1778"/>
    <lineage>
        <taxon>Bacteria</taxon>
        <taxon>Bacillati</taxon>
        <taxon>Actinomycetota</taxon>
        <taxon>Actinomycetes</taxon>
        <taxon>Mycobacteriales</taxon>
        <taxon>Mycobacteriaceae</taxon>
        <taxon>Mycobacterium</taxon>
    </lineage>
</organism>
<dbReference type="Pfam" id="PF07885">
    <property type="entry name" value="Ion_trans_2"/>
    <property type="match status" value="1"/>
</dbReference>
<reference evidence="11 12" key="1">
    <citation type="submission" date="2015-10" db="EMBL/GenBank/DDBJ databases">
        <title>Mycobacterium gordonae draft genome assembly.</title>
        <authorList>
            <person name="Ustinova V."/>
            <person name="Smirnova T."/>
            <person name="Blagodatskikh K."/>
            <person name="Varlamov D."/>
            <person name="Larionova E."/>
            <person name="Chernousova L."/>
        </authorList>
    </citation>
    <scope>NUCLEOTIDE SEQUENCE [LARGE SCALE GENOMIC DNA]</scope>
    <source>
        <strain evidence="11 12">CTRI 14-8773</strain>
    </source>
</reference>
<dbReference type="Proteomes" id="UP000051677">
    <property type="component" value="Unassembled WGS sequence"/>
</dbReference>
<evidence type="ECO:0000256" key="7">
    <source>
        <dbReference type="ARBA" id="ARBA00023303"/>
    </source>
</evidence>
<dbReference type="OrthoDB" id="9799090at2"/>
<dbReference type="AlphaFoldDB" id="A0A0Q2LVG9"/>
<gene>
    <name evidence="11" type="ORF">AO501_22215</name>
</gene>
<keyword evidence="2" id="KW-0813">Transport</keyword>
<keyword evidence="7" id="KW-0407">Ion channel</keyword>
<dbReference type="Gene3D" id="1.20.5.110">
    <property type="match status" value="1"/>
</dbReference>
<feature type="transmembrane region" description="Helical" evidence="9">
    <location>
        <begin position="44"/>
        <end position="62"/>
    </location>
</feature>
<evidence type="ECO:0000256" key="8">
    <source>
        <dbReference type="SAM" id="Coils"/>
    </source>
</evidence>
<dbReference type="RefSeq" id="WP_055577174.1">
    <property type="nucleotide sequence ID" value="NZ_LKTM01000057.1"/>
</dbReference>
<keyword evidence="8" id="KW-0175">Coiled coil</keyword>
<dbReference type="STRING" id="1778.A9W97_16540"/>
<keyword evidence="5" id="KW-0406">Ion transport</keyword>
<feature type="transmembrane region" description="Helical" evidence="9">
    <location>
        <begin position="154"/>
        <end position="172"/>
    </location>
</feature>
<dbReference type="InterPro" id="IPR028325">
    <property type="entry name" value="VG_K_chnl"/>
</dbReference>
<protein>
    <submittedName>
        <fullName evidence="11">Ion transporter</fullName>
    </submittedName>
</protein>
<feature type="domain" description="Potassium channel" evidence="10">
    <location>
        <begin position="125"/>
        <end position="203"/>
    </location>
</feature>
<evidence type="ECO:0000313" key="11">
    <source>
        <dbReference type="EMBL" id="KQH79889.1"/>
    </source>
</evidence>
<evidence type="ECO:0000256" key="3">
    <source>
        <dbReference type="ARBA" id="ARBA00022692"/>
    </source>
</evidence>
<keyword evidence="3 9" id="KW-0812">Transmembrane</keyword>
<dbReference type="Gene3D" id="1.20.120.350">
    <property type="entry name" value="Voltage-gated potassium channels. Chain C"/>
    <property type="match status" value="1"/>
</dbReference>
<feature type="transmembrane region" description="Helical" evidence="9">
    <location>
        <begin position="179"/>
        <end position="203"/>
    </location>
</feature>
<evidence type="ECO:0000256" key="5">
    <source>
        <dbReference type="ARBA" id="ARBA00023065"/>
    </source>
</evidence>
<evidence type="ECO:0000256" key="9">
    <source>
        <dbReference type="SAM" id="Phobius"/>
    </source>
</evidence>
<evidence type="ECO:0000256" key="4">
    <source>
        <dbReference type="ARBA" id="ARBA00022989"/>
    </source>
</evidence>
<dbReference type="GO" id="GO:0008076">
    <property type="term" value="C:voltage-gated potassium channel complex"/>
    <property type="evidence" value="ECO:0007669"/>
    <property type="project" value="InterPro"/>
</dbReference>
<dbReference type="SUPFAM" id="SSF81324">
    <property type="entry name" value="Voltage-gated potassium channels"/>
    <property type="match status" value="1"/>
</dbReference>
<comment type="subcellular location">
    <subcellularLocation>
        <location evidence="1">Membrane</location>
        <topology evidence="1">Multi-pass membrane protein</topology>
    </subcellularLocation>
</comment>
<feature type="transmembrane region" description="Helical" evidence="9">
    <location>
        <begin position="74"/>
        <end position="104"/>
    </location>
</feature>
<dbReference type="EMBL" id="LKTM01000057">
    <property type="protein sequence ID" value="KQH79889.1"/>
    <property type="molecule type" value="Genomic_DNA"/>
</dbReference>
<dbReference type="InterPro" id="IPR013099">
    <property type="entry name" value="K_chnl_dom"/>
</dbReference>
<dbReference type="GO" id="GO:0005249">
    <property type="term" value="F:voltage-gated potassium channel activity"/>
    <property type="evidence" value="ECO:0007669"/>
    <property type="project" value="InterPro"/>
</dbReference>
<dbReference type="PANTHER" id="PTHR11537">
    <property type="entry name" value="VOLTAGE-GATED POTASSIUM CHANNEL"/>
    <property type="match status" value="1"/>
</dbReference>
<comment type="caution">
    <text evidence="11">The sequence shown here is derived from an EMBL/GenBank/DDBJ whole genome shotgun (WGS) entry which is preliminary data.</text>
</comment>
<evidence type="ECO:0000256" key="2">
    <source>
        <dbReference type="ARBA" id="ARBA00022448"/>
    </source>
</evidence>
<proteinExistence type="predicted"/>
<dbReference type="Gene3D" id="1.10.287.70">
    <property type="match status" value="1"/>
</dbReference>
<feature type="transmembrane region" description="Helical" evidence="9">
    <location>
        <begin position="116"/>
        <end position="134"/>
    </location>
</feature>
<evidence type="ECO:0000256" key="1">
    <source>
        <dbReference type="ARBA" id="ARBA00004141"/>
    </source>
</evidence>